<feature type="compositionally biased region" description="Pro residues" evidence="4">
    <location>
        <begin position="661"/>
        <end position="670"/>
    </location>
</feature>
<proteinExistence type="inferred from homology"/>
<dbReference type="EMBL" id="CAMXCT010005113">
    <property type="protein sequence ID" value="CAI4011473.1"/>
    <property type="molecule type" value="Genomic_DNA"/>
</dbReference>
<organism evidence="5">
    <name type="scientific">Cladocopium goreaui</name>
    <dbReference type="NCBI Taxonomy" id="2562237"/>
    <lineage>
        <taxon>Eukaryota</taxon>
        <taxon>Sar</taxon>
        <taxon>Alveolata</taxon>
        <taxon>Dinophyceae</taxon>
        <taxon>Suessiales</taxon>
        <taxon>Symbiodiniaceae</taxon>
        <taxon>Cladocopium</taxon>
    </lineage>
</organism>
<sequence>MTFPWRMPQGRTTTPVDQWKKTPSTLRVEQFCQSSACQLLEAQREPLGDGSGPNTGRRRSGRSVRSSVSGPAVAEAQPTSPSFGAAKPSDSSSAWRVEALLVEVYAPKTKRHPGSPTGLYDDGRHWTQRRCPSVMAMATAETPTSEVIDDGKARLIERASTPGPCDNLPSLDQLDIVGMLLRGMAPEDVAEIVEVPSSQVLSFLGEDLQDVDPAADATDATPTSGQLSPVSVAMPSKGEAAEDQAAQAAVKYLFAPVALCHFSVPNELQSVATVGSRGIPIGEMSFPKILLSLLGIILVCSPRGFILSGSLHRVPDLAPSFEGVKLRGAERSEGSRAVAPQWPAISCGILLAGLAASGARARTTQKARTVVRASILGGLESMKGEQAEEGALAQAGAAEQSKGKVADNSDMDQFMDKDFDETDLEEYAKQFAKEEAENTSARQIRYELYPSKQYVLYLAKKNAIKTWTSDGPDGKNRGCLEVQIAIATEKIRNMILHMREFRKDYRCRLKLTSLVCARRRMLDKLASRNLDSYMKIREELKIRHVYRIEALKNRLGAYMYPIRDRPGRPGRKTLNRLKKAKQLMTRRLANQLRQGREHKIIHRTQKKLNFRRWLVRPYDEVKGFEKNKELGKYVDPLHAEVKKKPATRPPTPAEPAVAPAPQVPRVPKPPIEAAGSKGVRRRVRPQTAPCRRAPTAAEVGLNMRRVKLFVFQWKRRTKDFFRDFNLLNSGRCTRDQFLRGLTSLLHPRSLNDAENPIDPEVIMDFFEASSRLQGQPRLVDVRRFCEEVETVFGLHNLEKVPLQSVPEPGHSVCTWKGWQPKPPSDPALYEKLLKRIRVLCQARGIELTTCLDDTYWSTLDAKAGRLRPDHFLRTFPLTRSTPTVSPAFSQEEMQPIMERFTDVDGFFRIFLFQKEVEDFVCETETAAPSMHASSSPGFPLQRYRRPQSARVRSIYAKQGVDGIEDDRWDASDLQRQRPQRPQSARASRPEDPPALPPRPRTAGAAGRHYVKPDIMTTLRSYVLTHRVRLWDSFQDFDRLRRGVVPQIGFKNALNTMGLNLSLSEMLELYNRYRTPENHFCYHDFCMDLDESVRSQTEKTLAAAGVQEKSKLHVPLREADLKILQKVESAVARYVKARGLDILAIFENYKKPGQAPYGHVLARSFWRAMDDINVKSLAEHDLMVLCKAYCDTECGKEFNYLNFCAMVDPMNPRMPAALHKGQYLKRRFKSGQPGEQRSASMKPSLGQMMKMGMNRPMTLVG</sequence>
<keyword evidence="7" id="KW-1185">Reference proteome</keyword>
<evidence type="ECO:0000313" key="6">
    <source>
        <dbReference type="EMBL" id="CAL4798785.1"/>
    </source>
</evidence>
<keyword evidence="2 6" id="KW-0689">Ribosomal protein</keyword>
<gene>
    <name evidence="5" type="ORF">C1SCF055_LOCUS36631</name>
</gene>
<dbReference type="Gene3D" id="1.10.238.10">
    <property type="entry name" value="EF-hand"/>
    <property type="match status" value="1"/>
</dbReference>
<dbReference type="EMBL" id="CAMXCT020005113">
    <property type="protein sequence ID" value="CAL1164848.1"/>
    <property type="molecule type" value="Genomic_DNA"/>
</dbReference>
<dbReference type="PANTHER" id="PTHR20875:SF0">
    <property type="entry name" value="GH12158P"/>
    <property type="match status" value="1"/>
</dbReference>
<evidence type="ECO:0000256" key="3">
    <source>
        <dbReference type="ARBA" id="ARBA00023274"/>
    </source>
</evidence>
<comment type="caution">
    <text evidence="5">The sequence shown here is derived from an EMBL/GenBank/DDBJ whole genome shotgun (WGS) entry which is preliminary data.</text>
</comment>
<evidence type="ECO:0000256" key="2">
    <source>
        <dbReference type="ARBA" id="ARBA00022980"/>
    </source>
</evidence>
<dbReference type="EMBL" id="CAMXCT030005113">
    <property type="protein sequence ID" value="CAL4798785.1"/>
    <property type="molecule type" value="Genomic_DNA"/>
</dbReference>
<keyword evidence="3" id="KW-0687">Ribonucleoprotein</keyword>
<evidence type="ECO:0000256" key="4">
    <source>
        <dbReference type="SAM" id="MobiDB-lite"/>
    </source>
</evidence>
<dbReference type="GO" id="GO:0006412">
    <property type="term" value="P:translation"/>
    <property type="evidence" value="ECO:0007669"/>
    <property type="project" value="InterPro"/>
</dbReference>
<evidence type="ECO:0000256" key="1">
    <source>
        <dbReference type="ARBA" id="ARBA00008434"/>
    </source>
</evidence>
<dbReference type="Pfam" id="PF00312">
    <property type="entry name" value="Ribosomal_S15"/>
    <property type="match status" value="1"/>
</dbReference>
<feature type="compositionally biased region" description="Polar residues" evidence="4">
    <location>
        <begin position="10"/>
        <end position="21"/>
    </location>
</feature>
<dbReference type="InterPro" id="IPR052603">
    <property type="entry name" value="EFCB6"/>
</dbReference>
<dbReference type="PANTHER" id="PTHR20875">
    <property type="entry name" value="EF-HAND CALCIUM-BINDING DOMAIN-CONTAINING PROTEIN 6-RELATED"/>
    <property type="match status" value="1"/>
</dbReference>
<dbReference type="GO" id="GO:0005840">
    <property type="term" value="C:ribosome"/>
    <property type="evidence" value="ECO:0007669"/>
    <property type="project" value="UniProtKB-KW"/>
</dbReference>
<feature type="region of interest" description="Disordered" evidence="4">
    <location>
        <begin position="390"/>
        <end position="410"/>
    </location>
</feature>
<feature type="region of interest" description="Disordered" evidence="4">
    <location>
        <begin position="643"/>
        <end position="691"/>
    </location>
</feature>
<feature type="compositionally biased region" description="Low complexity" evidence="4">
    <location>
        <begin position="390"/>
        <end position="400"/>
    </location>
</feature>
<dbReference type="AlphaFoldDB" id="A0A9P1GFT1"/>
<comment type="similarity">
    <text evidence="1">Belongs to the universal ribosomal protein uS15 family.</text>
</comment>
<dbReference type="InterPro" id="IPR000589">
    <property type="entry name" value="Ribosomal_uS15"/>
</dbReference>
<dbReference type="OrthoDB" id="436180at2759"/>
<evidence type="ECO:0000313" key="7">
    <source>
        <dbReference type="Proteomes" id="UP001152797"/>
    </source>
</evidence>
<dbReference type="SMART" id="SM01387">
    <property type="entry name" value="Ribosomal_S15"/>
    <property type="match status" value="1"/>
</dbReference>
<feature type="region of interest" description="Disordered" evidence="4">
    <location>
        <begin position="42"/>
        <end position="90"/>
    </location>
</feature>
<dbReference type="Proteomes" id="UP001152797">
    <property type="component" value="Unassembled WGS sequence"/>
</dbReference>
<dbReference type="Gene3D" id="1.10.287.10">
    <property type="entry name" value="S15/NS1, RNA-binding"/>
    <property type="match status" value="1"/>
</dbReference>
<reference evidence="5" key="1">
    <citation type="submission" date="2022-10" db="EMBL/GenBank/DDBJ databases">
        <authorList>
            <person name="Chen Y."/>
            <person name="Dougan E. K."/>
            <person name="Chan C."/>
            <person name="Rhodes N."/>
            <person name="Thang M."/>
        </authorList>
    </citation>
    <scope>NUCLEOTIDE SEQUENCE</scope>
</reference>
<dbReference type="CDD" id="cd00353">
    <property type="entry name" value="Ribosomal_S15p_S13e"/>
    <property type="match status" value="1"/>
</dbReference>
<protein>
    <submittedName>
        <fullName evidence="6">Small ribosomal subunit protein uS15 (30S ribosomal protein S15)</fullName>
    </submittedName>
</protein>
<dbReference type="GO" id="GO:0003735">
    <property type="term" value="F:structural constituent of ribosome"/>
    <property type="evidence" value="ECO:0007669"/>
    <property type="project" value="InterPro"/>
</dbReference>
<name>A0A9P1GFT1_9DINO</name>
<dbReference type="InterPro" id="IPR009068">
    <property type="entry name" value="uS15_NS1_RNA-bd_sf"/>
</dbReference>
<evidence type="ECO:0000313" key="5">
    <source>
        <dbReference type="EMBL" id="CAI4011473.1"/>
    </source>
</evidence>
<feature type="region of interest" description="Disordered" evidence="4">
    <location>
        <begin position="1"/>
        <end position="21"/>
    </location>
</feature>
<accession>A0A9P1GFT1</accession>
<dbReference type="SUPFAM" id="SSF47473">
    <property type="entry name" value="EF-hand"/>
    <property type="match status" value="1"/>
</dbReference>
<reference evidence="6 7" key="2">
    <citation type="submission" date="2024-05" db="EMBL/GenBank/DDBJ databases">
        <authorList>
            <person name="Chen Y."/>
            <person name="Shah S."/>
            <person name="Dougan E. K."/>
            <person name="Thang M."/>
            <person name="Chan C."/>
        </authorList>
    </citation>
    <scope>NUCLEOTIDE SEQUENCE [LARGE SCALE GENOMIC DNA]</scope>
</reference>
<dbReference type="SUPFAM" id="SSF47060">
    <property type="entry name" value="S15/NS1 RNA-binding domain"/>
    <property type="match status" value="1"/>
</dbReference>
<dbReference type="GO" id="GO:1990904">
    <property type="term" value="C:ribonucleoprotein complex"/>
    <property type="evidence" value="ECO:0007669"/>
    <property type="project" value="UniProtKB-KW"/>
</dbReference>
<dbReference type="InterPro" id="IPR011992">
    <property type="entry name" value="EF-hand-dom_pair"/>
</dbReference>
<feature type="region of interest" description="Disordered" evidence="4">
    <location>
        <begin position="966"/>
        <end position="1008"/>
    </location>
</feature>